<dbReference type="SUPFAM" id="SSF52172">
    <property type="entry name" value="CheY-like"/>
    <property type="match status" value="1"/>
</dbReference>
<dbReference type="PANTHER" id="PTHR37299">
    <property type="entry name" value="TRANSCRIPTIONAL REGULATOR-RELATED"/>
    <property type="match status" value="1"/>
</dbReference>
<feature type="domain" description="Response regulatory" evidence="2">
    <location>
        <begin position="3"/>
        <end position="121"/>
    </location>
</feature>
<keyword evidence="4" id="KW-0238">DNA-binding</keyword>
<evidence type="ECO:0000313" key="4">
    <source>
        <dbReference type="EMBL" id="OZG61430.1"/>
    </source>
</evidence>
<dbReference type="InterPro" id="IPR001789">
    <property type="entry name" value="Sig_transdc_resp-reg_receiver"/>
</dbReference>
<dbReference type="Pfam" id="PF00072">
    <property type="entry name" value="Response_reg"/>
    <property type="match status" value="1"/>
</dbReference>
<evidence type="ECO:0000256" key="1">
    <source>
        <dbReference type="PROSITE-ProRule" id="PRU00169"/>
    </source>
</evidence>
<comment type="caution">
    <text evidence="4">The sequence shown here is derived from an EMBL/GenBank/DDBJ whole genome shotgun (WGS) entry which is preliminary data.</text>
</comment>
<dbReference type="PROSITE" id="PS50930">
    <property type="entry name" value="HTH_LYTTR"/>
    <property type="match status" value="1"/>
</dbReference>
<reference evidence="4 5" key="1">
    <citation type="journal article" date="2017" name="BMC Genomics">
        <title>Comparative genomic and phylogenomic analyses of the Bifidobacteriaceae family.</title>
        <authorList>
            <person name="Lugli G.A."/>
            <person name="Milani C."/>
            <person name="Turroni F."/>
            <person name="Duranti S."/>
            <person name="Mancabelli L."/>
            <person name="Mangifesta M."/>
            <person name="Ferrario C."/>
            <person name="Modesto M."/>
            <person name="Mattarelli P."/>
            <person name="Jiri K."/>
            <person name="van Sinderen D."/>
            <person name="Ventura M."/>
        </authorList>
    </citation>
    <scope>NUCLEOTIDE SEQUENCE [LARGE SCALE GENOMIC DNA]</scope>
    <source>
        <strain evidence="4 5">DSM 28807</strain>
    </source>
</reference>
<dbReference type="OrthoDB" id="236568at2"/>
<dbReference type="Gene3D" id="3.40.50.2300">
    <property type="match status" value="1"/>
</dbReference>
<proteinExistence type="predicted"/>
<protein>
    <submittedName>
        <fullName evidence="4">DNA-binding response regulator</fullName>
    </submittedName>
</protein>
<dbReference type="SMART" id="SM00850">
    <property type="entry name" value="LytTR"/>
    <property type="match status" value="1"/>
</dbReference>
<dbReference type="AlphaFoldDB" id="A0A261FQH3"/>
<dbReference type="SMART" id="SM00448">
    <property type="entry name" value="REC"/>
    <property type="match status" value="1"/>
</dbReference>
<accession>A0A261FQH3</accession>
<dbReference type="InterPro" id="IPR007492">
    <property type="entry name" value="LytTR_DNA-bd_dom"/>
</dbReference>
<evidence type="ECO:0000313" key="5">
    <source>
        <dbReference type="Proteomes" id="UP000216352"/>
    </source>
</evidence>
<dbReference type="Gene3D" id="2.40.50.1020">
    <property type="entry name" value="LytTr DNA-binding domain"/>
    <property type="match status" value="1"/>
</dbReference>
<dbReference type="PANTHER" id="PTHR37299:SF1">
    <property type="entry name" value="STAGE 0 SPORULATION PROTEIN A HOMOLOG"/>
    <property type="match status" value="1"/>
</dbReference>
<dbReference type="Proteomes" id="UP000216352">
    <property type="component" value="Unassembled WGS sequence"/>
</dbReference>
<dbReference type="RefSeq" id="WP_072724265.1">
    <property type="nucleotide sequence ID" value="NZ_BDIS01000007.1"/>
</dbReference>
<dbReference type="GO" id="GO:0003677">
    <property type="term" value="F:DNA binding"/>
    <property type="evidence" value="ECO:0007669"/>
    <property type="project" value="UniProtKB-KW"/>
</dbReference>
<evidence type="ECO:0000259" key="2">
    <source>
        <dbReference type="PROSITE" id="PS50110"/>
    </source>
</evidence>
<gene>
    <name evidence="4" type="ORF">BLEM_1378</name>
</gene>
<evidence type="ECO:0000259" key="3">
    <source>
        <dbReference type="PROSITE" id="PS50930"/>
    </source>
</evidence>
<feature type="modified residue" description="4-aspartylphosphate" evidence="1">
    <location>
        <position position="58"/>
    </location>
</feature>
<dbReference type="PROSITE" id="PS50110">
    <property type="entry name" value="RESPONSE_REGULATORY"/>
    <property type="match status" value="1"/>
</dbReference>
<organism evidence="4 5">
    <name type="scientific">Bifidobacterium lemurum</name>
    <dbReference type="NCBI Taxonomy" id="1603886"/>
    <lineage>
        <taxon>Bacteria</taxon>
        <taxon>Bacillati</taxon>
        <taxon>Actinomycetota</taxon>
        <taxon>Actinomycetes</taxon>
        <taxon>Bifidobacteriales</taxon>
        <taxon>Bifidobacteriaceae</taxon>
        <taxon>Bifidobacterium</taxon>
    </lineage>
</organism>
<dbReference type="EMBL" id="MWWX01000009">
    <property type="protein sequence ID" value="OZG61430.1"/>
    <property type="molecule type" value="Genomic_DNA"/>
</dbReference>
<feature type="domain" description="HTH LytTR-type" evidence="3">
    <location>
        <begin position="142"/>
        <end position="230"/>
    </location>
</feature>
<keyword evidence="1" id="KW-0597">Phosphoprotein</keyword>
<dbReference type="STRING" id="1603886.GCA_001895165_00528"/>
<name>A0A261FQH3_9BIFI</name>
<dbReference type="InterPro" id="IPR011006">
    <property type="entry name" value="CheY-like_superfamily"/>
</dbReference>
<dbReference type="GO" id="GO:0000156">
    <property type="term" value="F:phosphorelay response regulator activity"/>
    <property type="evidence" value="ECO:0007669"/>
    <property type="project" value="InterPro"/>
</dbReference>
<sequence length="236" mass="26336">MVAVAVVDDDAEARARLRGYLARFAEGRDGMALSVDEFPSAVALLHHYQPTYDIIFLDIEMDEVDGIKAAQVIRETDPATILVFVTNMAQLAIKGYEVEALDFVVKPVDYYSFDMVMRKALLRMDRRRQSTVRLVTRGAVQVLPISHIDYVEVQNHYITYHTTDGDFTVKGTLAQAEDALAQGNFMRCNRWYLVNIDNITGLDGNLVTVGGRSIEVSRSKKQEILRAVTASMGGAL</sequence>
<dbReference type="InterPro" id="IPR046947">
    <property type="entry name" value="LytR-like"/>
</dbReference>
<keyword evidence="5" id="KW-1185">Reference proteome</keyword>
<dbReference type="Pfam" id="PF04397">
    <property type="entry name" value="LytTR"/>
    <property type="match status" value="1"/>
</dbReference>